<evidence type="ECO:0000313" key="3">
    <source>
        <dbReference type="Proteomes" id="UP000053611"/>
    </source>
</evidence>
<proteinExistence type="predicted"/>
<accession>A0A0J0XU14</accession>
<reference evidence="2 3" key="1">
    <citation type="submission" date="2015-03" db="EMBL/GenBank/DDBJ databases">
        <title>Genomics and transcriptomics of the oil-accumulating basidiomycete yeast T. oleaginosus allow insights into substrate utilization and the diverse evolutionary trajectories of mating systems in fungi.</title>
        <authorList>
            <consortium name="DOE Joint Genome Institute"/>
            <person name="Kourist R."/>
            <person name="Kracht O."/>
            <person name="Bracharz F."/>
            <person name="Lipzen A."/>
            <person name="Nolan M."/>
            <person name="Ohm R."/>
            <person name="Grigoriev I."/>
            <person name="Sun S."/>
            <person name="Heitman J."/>
            <person name="Bruck T."/>
            <person name="Nowrousian M."/>
        </authorList>
    </citation>
    <scope>NUCLEOTIDE SEQUENCE [LARGE SCALE GENOMIC DNA]</scope>
    <source>
        <strain evidence="2 3">IBC0246</strain>
    </source>
</reference>
<name>A0A0J0XU14_9TREE</name>
<dbReference type="Proteomes" id="UP000053611">
    <property type="component" value="Unassembled WGS sequence"/>
</dbReference>
<keyword evidence="3" id="KW-1185">Reference proteome</keyword>
<dbReference type="AlphaFoldDB" id="A0A0J0XU14"/>
<feature type="region of interest" description="Disordered" evidence="1">
    <location>
        <begin position="129"/>
        <end position="157"/>
    </location>
</feature>
<protein>
    <submittedName>
        <fullName evidence="2">Uncharacterized protein</fullName>
    </submittedName>
</protein>
<dbReference type="GeneID" id="28988095"/>
<gene>
    <name evidence="2" type="ORF">CC85DRAFT_8826</name>
</gene>
<dbReference type="RefSeq" id="XP_018281051.1">
    <property type="nucleotide sequence ID" value="XM_018427492.1"/>
</dbReference>
<sequence>MYHTPFRFPSPSPHRRHSAHLLFSVLAGPHRAQVYFCLTTGGWAPHNGKCGRRPRLGNSRTSPFRPGVTVNSEVGAYSLYPPLGDVWSPDSARVVWTALCSTTTSLTQLVSLSHATLVTLARMSSTASIPQVRTDHRSLGRNTSRGQVPRSMQEGPLHARRHTAANRAARNKVSILGPWPWWSCEVDQTLVASARRRQETWGVYSAEVGRALASACEALSARAARLASG</sequence>
<evidence type="ECO:0000256" key="1">
    <source>
        <dbReference type="SAM" id="MobiDB-lite"/>
    </source>
</evidence>
<organism evidence="2 3">
    <name type="scientific">Cutaneotrichosporon oleaginosum</name>
    <dbReference type="NCBI Taxonomy" id="879819"/>
    <lineage>
        <taxon>Eukaryota</taxon>
        <taxon>Fungi</taxon>
        <taxon>Dikarya</taxon>
        <taxon>Basidiomycota</taxon>
        <taxon>Agaricomycotina</taxon>
        <taxon>Tremellomycetes</taxon>
        <taxon>Trichosporonales</taxon>
        <taxon>Trichosporonaceae</taxon>
        <taxon>Cutaneotrichosporon</taxon>
    </lineage>
</organism>
<dbReference type="EMBL" id="KQ087186">
    <property type="protein sequence ID" value="KLT44560.1"/>
    <property type="molecule type" value="Genomic_DNA"/>
</dbReference>
<evidence type="ECO:0000313" key="2">
    <source>
        <dbReference type="EMBL" id="KLT44560.1"/>
    </source>
</evidence>